<feature type="domain" description="DNA2/NAM7 helicase helicase" evidence="7">
    <location>
        <begin position="717"/>
        <end position="887"/>
    </location>
</feature>
<name>A0A5N0UNR3_9PSEU</name>
<evidence type="ECO:0000259" key="7">
    <source>
        <dbReference type="Pfam" id="PF13086"/>
    </source>
</evidence>
<dbReference type="InterPro" id="IPR041677">
    <property type="entry name" value="DNA2/NAM7_AAA_11"/>
</dbReference>
<dbReference type="InterPro" id="IPR041679">
    <property type="entry name" value="DNA2/NAM7-like_C"/>
</dbReference>
<dbReference type="SUPFAM" id="SSF52540">
    <property type="entry name" value="P-loop containing nucleoside triphosphate hydrolases"/>
    <property type="match status" value="1"/>
</dbReference>
<dbReference type="AlphaFoldDB" id="A0A5N0UNR3"/>
<evidence type="ECO:0000256" key="2">
    <source>
        <dbReference type="ARBA" id="ARBA00022741"/>
    </source>
</evidence>
<keyword evidence="6" id="KW-0175">Coiled coil</keyword>
<dbReference type="EMBL" id="VMNW02000089">
    <property type="protein sequence ID" value="KAA9152307.1"/>
    <property type="molecule type" value="Genomic_DNA"/>
</dbReference>
<dbReference type="PANTHER" id="PTHR43788:SF8">
    <property type="entry name" value="DNA-BINDING PROTEIN SMUBP-2"/>
    <property type="match status" value="1"/>
</dbReference>
<dbReference type="GO" id="GO:0016787">
    <property type="term" value="F:hydrolase activity"/>
    <property type="evidence" value="ECO:0007669"/>
    <property type="project" value="UniProtKB-KW"/>
</dbReference>
<dbReference type="RefSeq" id="WP_144753338.1">
    <property type="nucleotide sequence ID" value="NZ_VMNW02000089.1"/>
</dbReference>
<evidence type="ECO:0000259" key="8">
    <source>
        <dbReference type="Pfam" id="PF13087"/>
    </source>
</evidence>
<dbReference type="PANTHER" id="PTHR43788">
    <property type="entry name" value="DNA2/NAM7 HELICASE FAMILY MEMBER"/>
    <property type="match status" value="1"/>
</dbReference>
<evidence type="ECO:0000256" key="3">
    <source>
        <dbReference type="ARBA" id="ARBA00022801"/>
    </source>
</evidence>
<keyword evidence="3" id="KW-0378">Hydrolase</keyword>
<comment type="similarity">
    <text evidence="1">Belongs to the DNA2/NAM7 helicase family.</text>
</comment>
<evidence type="ECO:0000256" key="6">
    <source>
        <dbReference type="SAM" id="Coils"/>
    </source>
</evidence>
<keyword evidence="10" id="KW-1185">Reference proteome</keyword>
<dbReference type="Pfam" id="PF13086">
    <property type="entry name" value="AAA_11"/>
    <property type="match status" value="1"/>
</dbReference>
<dbReference type="InterPro" id="IPR050534">
    <property type="entry name" value="Coronavir_polyprotein_1ab"/>
</dbReference>
<evidence type="ECO:0000313" key="10">
    <source>
        <dbReference type="Proteomes" id="UP000319769"/>
    </source>
</evidence>
<keyword evidence="5" id="KW-0067">ATP-binding</keyword>
<dbReference type="InterPro" id="IPR027417">
    <property type="entry name" value="P-loop_NTPase"/>
</dbReference>
<proteinExistence type="inferred from homology"/>
<sequence>MSKAERAADLLRFWRTVEMFSPQPAPKPSRFSGDGHGWVFDLEPGDLTPWHEDHELARRRLPPRKTRIFTIFGGLYSVSGVPRELARVFGDDGKPADARPAGETAVFAFTVNSDGHVVANSATLSACAWAMSRLVAPGPRHPRWLAGFEEDENAFISALNNLSPPKLSKVGPDTEAGDDPRAGIGHAVGEHLKGAALDAVAAGAKASGTAVKSLAAGGVTSFAGPILGGIAGNVAGTFVEKLLSPPAKRQDTTKPSNRTALRSVRFDLTASALHEFVEDLAQALGIGETLRIAGIRVKCTVLSEQSADKPNEQGLLNSFIAADLARIEKETKKGNAGDALSAFLSDSDDITVTDRIDVREHRSALVAGAAPRRIPFGRWAGDPAKPLVASQQFAVNQLLAETPETAPVFAVNGPPGTGKTTMLRDVLAGIVTERGRRLASLTDPLDAFGEVAEHLQLSGNYSIPVRRLRPGLTGFEMVLATATNDAAANVTGEIPGLPAVGGLAGEALETDYFRDLATHVLGGEAWGLVAAVLGNMAHRSAFAERFWWADELGMKQVFRDAGTEPDEIPVWEEAVGRFRKAETLVATLTEERQRAADAMQDAANWRKELLAIEGALARAEADCESRRTAAARLDVSCRQAHEMLGRAERDCAEHLHRKPGFWMLLSTWFKAGPQWTKEDEALRAVRERARQDFDSLRGDLAQAQQLATEAQQRRTGLHQTLQEARANLAAALARIEEAEARWPGAVPVEDSDDATFQLSAPWADEEYLLARSRLFLEALRLHKAFLLNARRSIRGNLDAITAVLQRKGELKAEALQAAWQTLFLVVPMISTTFASLPRLFTGLGREALGWLLVDEAGQATPQQAVGGLWRCRRAVLVGDPQQLEPIVTLPLSAQQALRRHHDVAEEWLPESTSAQKVADRLARHGTWLPDPETDGDTWVGAPLRVHRRCDRPMFDISNRIAYGGKMMIHGTPQRAPFPGENAWLDVRSVDSDGKWVPAEGRALRALLRELGGQGVSPADIRVISPFLQVARESKVVARSVFDGQFARDSVGTVHTVQGQEADVVVIVLGTGRDGVGARNWVAGKPNLLNVAVSRARRRLYVIGSRANWAGLRHLRVMAEFLPARGDLS</sequence>
<dbReference type="InterPro" id="IPR047187">
    <property type="entry name" value="SF1_C_Upf1"/>
</dbReference>
<dbReference type="Proteomes" id="UP000319769">
    <property type="component" value="Unassembled WGS sequence"/>
</dbReference>
<dbReference type="GO" id="GO:0003678">
    <property type="term" value="F:DNA helicase activity"/>
    <property type="evidence" value="ECO:0007669"/>
    <property type="project" value="UniProtKB-ARBA"/>
</dbReference>
<dbReference type="CDD" id="cd18808">
    <property type="entry name" value="SF1_C_Upf1"/>
    <property type="match status" value="1"/>
</dbReference>
<feature type="coiled-coil region" evidence="6">
    <location>
        <begin position="588"/>
        <end position="622"/>
    </location>
</feature>
<keyword evidence="4 9" id="KW-0347">Helicase</keyword>
<reference evidence="9" key="1">
    <citation type="submission" date="2019-09" db="EMBL/GenBank/DDBJ databases">
        <authorList>
            <person name="Teo W.F.A."/>
            <person name="Duangmal K."/>
        </authorList>
    </citation>
    <scope>NUCLEOTIDE SEQUENCE [LARGE SCALE GENOMIC DNA]</scope>
    <source>
        <strain evidence="9">K81G1</strain>
    </source>
</reference>
<evidence type="ECO:0000256" key="1">
    <source>
        <dbReference type="ARBA" id="ARBA00007913"/>
    </source>
</evidence>
<gene>
    <name evidence="9" type="ORF">FPZ12_037115</name>
</gene>
<feature type="domain" description="DNA2/NAM7 helicase-like C-terminal" evidence="8">
    <location>
        <begin position="993"/>
        <end position="1105"/>
    </location>
</feature>
<evidence type="ECO:0000313" key="9">
    <source>
        <dbReference type="EMBL" id="KAA9152307.1"/>
    </source>
</evidence>
<evidence type="ECO:0000256" key="4">
    <source>
        <dbReference type="ARBA" id="ARBA00022806"/>
    </source>
</evidence>
<dbReference type="GO" id="GO:0005524">
    <property type="term" value="F:ATP binding"/>
    <property type="evidence" value="ECO:0007669"/>
    <property type="project" value="UniProtKB-KW"/>
</dbReference>
<accession>A0A5N0UNR3</accession>
<organism evidence="9 10">
    <name type="scientific">Amycolatopsis acidicola</name>
    <dbReference type="NCBI Taxonomy" id="2596893"/>
    <lineage>
        <taxon>Bacteria</taxon>
        <taxon>Bacillati</taxon>
        <taxon>Actinomycetota</taxon>
        <taxon>Actinomycetes</taxon>
        <taxon>Pseudonocardiales</taxon>
        <taxon>Pseudonocardiaceae</taxon>
        <taxon>Amycolatopsis</taxon>
    </lineage>
</organism>
<feature type="coiled-coil region" evidence="6">
    <location>
        <begin position="686"/>
        <end position="741"/>
    </location>
</feature>
<evidence type="ECO:0000256" key="5">
    <source>
        <dbReference type="ARBA" id="ARBA00022840"/>
    </source>
</evidence>
<comment type="caution">
    <text evidence="9">The sequence shown here is derived from an EMBL/GenBank/DDBJ whole genome shotgun (WGS) entry which is preliminary data.</text>
</comment>
<dbReference type="OrthoDB" id="3197455at2"/>
<dbReference type="Gene3D" id="3.40.50.300">
    <property type="entry name" value="P-loop containing nucleotide triphosphate hydrolases"/>
    <property type="match status" value="2"/>
</dbReference>
<keyword evidence="2" id="KW-0547">Nucleotide-binding</keyword>
<dbReference type="Pfam" id="PF13087">
    <property type="entry name" value="AAA_12"/>
    <property type="match status" value="1"/>
</dbReference>
<protein>
    <submittedName>
        <fullName evidence="9">DNA helicase</fullName>
    </submittedName>
</protein>